<organism evidence="12 13">
    <name type="scientific">Chloropicon primus</name>
    <dbReference type="NCBI Taxonomy" id="1764295"/>
    <lineage>
        <taxon>Eukaryota</taxon>
        <taxon>Viridiplantae</taxon>
        <taxon>Chlorophyta</taxon>
        <taxon>Chloropicophyceae</taxon>
        <taxon>Chloropicales</taxon>
        <taxon>Chloropicaceae</taxon>
        <taxon>Chloropicon</taxon>
    </lineage>
</organism>
<evidence type="ECO:0000256" key="1">
    <source>
        <dbReference type="ARBA" id="ARBA00004286"/>
    </source>
</evidence>
<keyword evidence="7" id="KW-0862">Zinc</keyword>
<dbReference type="GO" id="GO:0008270">
    <property type="term" value="F:zinc ion binding"/>
    <property type="evidence" value="ECO:0007669"/>
    <property type="project" value="UniProtKB-KW"/>
</dbReference>
<evidence type="ECO:0000256" key="8">
    <source>
        <dbReference type="ARBA" id="ARBA00023054"/>
    </source>
</evidence>
<gene>
    <name evidence="12" type="ORF">A3770_04p34300</name>
</gene>
<keyword evidence="6" id="KW-0863">Zinc-finger</keyword>
<evidence type="ECO:0000256" key="9">
    <source>
        <dbReference type="ARBA" id="ARBA00023204"/>
    </source>
</evidence>
<feature type="domain" description="UV-stimulated scaffold protein A C-terminal" evidence="11">
    <location>
        <begin position="470"/>
        <end position="554"/>
    </location>
</feature>
<feature type="compositionally biased region" description="Basic and acidic residues" evidence="10">
    <location>
        <begin position="618"/>
        <end position="627"/>
    </location>
</feature>
<dbReference type="Pfam" id="PF20867">
    <property type="entry name" value="UVSSA_N"/>
    <property type="match status" value="1"/>
</dbReference>
<dbReference type="InterPro" id="IPR049408">
    <property type="entry name" value="UVSSA_N_a-solenoid_rpt"/>
</dbReference>
<keyword evidence="4" id="KW-0479">Metal-binding</keyword>
<dbReference type="OrthoDB" id="514381at2759"/>
<reference evidence="12 13" key="1">
    <citation type="submission" date="2018-07" db="EMBL/GenBank/DDBJ databases">
        <title>The complete nuclear genome of the prasinophyte Chloropicon primus (CCMP1205).</title>
        <authorList>
            <person name="Pombert J.-F."/>
            <person name="Otis C."/>
            <person name="Turmel M."/>
            <person name="Lemieux C."/>
        </authorList>
    </citation>
    <scope>NUCLEOTIDE SEQUENCE [LARGE SCALE GENOMIC DNA]</scope>
    <source>
        <strain evidence="12 13">CCMP1205</strain>
    </source>
</reference>
<feature type="region of interest" description="Disordered" evidence="10">
    <location>
        <begin position="345"/>
        <end position="445"/>
    </location>
</feature>
<dbReference type="Proteomes" id="UP000316726">
    <property type="component" value="Chromosome 4"/>
</dbReference>
<evidence type="ECO:0000256" key="2">
    <source>
        <dbReference type="ARBA" id="ARBA00009240"/>
    </source>
</evidence>
<evidence type="ECO:0000256" key="5">
    <source>
        <dbReference type="ARBA" id="ARBA00022763"/>
    </source>
</evidence>
<evidence type="ECO:0000256" key="7">
    <source>
        <dbReference type="ARBA" id="ARBA00022833"/>
    </source>
</evidence>
<feature type="compositionally biased region" description="Acidic residues" evidence="10">
    <location>
        <begin position="361"/>
        <end position="375"/>
    </location>
</feature>
<dbReference type="GO" id="GO:0005694">
    <property type="term" value="C:chromosome"/>
    <property type="evidence" value="ECO:0007669"/>
    <property type="project" value="UniProtKB-SubCell"/>
</dbReference>
<accession>A0A5B8MNJ2</accession>
<keyword evidence="5" id="KW-0227">DNA damage</keyword>
<comment type="similarity">
    <text evidence="2">Belongs to the UVSSA family.</text>
</comment>
<dbReference type="GO" id="GO:0006283">
    <property type="term" value="P:transcription-coupled nucleotide-excision repair"/>
    <property type="evidence" value="ECO:0007669"/>
    <property type="project" value="TreeGrafter"/>
</dbReference>
<sequence>MLDLNAAYKLEELLNAATDAESEDNEGGRPGAAVVGDVKRLVKKSESLVCRAYDVLMERMSADSSATRLLALEVAHELFVRSKVFRDHMVESLNEILDLAVGIKAKAALPPPRGSAERLRQRTREVLAEWTTRFGAFYRPLGHAQRYVSSFLAGTAERQGGSGSTRTRRSESHQRELHDRVLQILQELPDLKAECLAVVAETETLLSLLEESVAAAEDDDDGGGDSSSGEGDCDQHCEGLSLYAVGEWEGESSSGAKGGKASSSLEKSFVETFRGLLNQLRKRFYCKLQSWHEVLRESDPSWSDMRRSHQILLQDTVSLRQKIQDVQARSRLLWDVVFTGSAFPDFEGGESTDAAGREEEGVSQEELEDGVEFEDAVAPGGEEGGLGSRDPAGAGKPDSKRLAGKSSAFPRDPALKPERREAGNRPDHATSGSREAGGRRLTLDAGTKTKLLKDAPFVRDPENLALGEELEVFANDRGLEIEGHWGPTDASAVVPSDKAAIFNRRVSFYQAPSSGEISICGARLPGGGLCQRRDKKICPFHGPVVPRDAEGRPLGGGATRQKAGGKRRGSAPPPSSRTQRELDKEANHSILRELSGGKKYELREKRRTEGKGRRKKKKEEEEPTLRRKRIEATLNDRKRNKVMKALLANIAEVNRRNAAVNDW</sequence>
<dbReference type="GO" id="GO:0009411">
    <property type="term" value="P:response to UV"/>
    <property type="evidence" value="ECO:0007669"/>
    <property type="project" value="InterPro"/>
</dbReference>
<proteinExistence type="inferred from homology"/>
<keyword evidence="3" id="KW-0158">Chromosome</keyword>
<protein>
    <recommendedName>
        <fullName evidence="11">UV-stimulated scaffold protein A C-terminal domain-containing protein</fullName>
    </recommendedName>
</protein>
<evidence type="ECO:0000256" key="3">
    <source>
        <dbReference type="ARBA" id="ARBA00022454"/>
    </source>
</evidence>
<dbReference type="PANTHER" id="PTHR28670:SF1">
    <property type="entry name" value="UV-STIMULATED SCAFFOLD PROTEIN A"/>
    <property type="match status" value="1"/>
</dbReference>
<dbReference type="InterPro" id="IPR018610">
    <property type="entry name" value="UVSSA"/>
</dbReference>
<evidence type="ECO:0000256" key="10">
    <source>
        <dbReference type="SAM" id="MobiDB-lite"/>
    </source>
</evidence>
<name>A0A5B8MNJ2_9CHLO</name>
<feature type="region of interest" description="Disordered" evidence="10">
    <location>
        <begin position="540"/>
        <end position="627"/>
    </location>
</feature>
<evidence type="ECO:0000256" key="4">
    <source>
        <dbReference type="ARBA" id="ARBA00022723"/>
    </source>
</evidence>
<comment type="subcellular location">
    <subcellularLocation>
        <location evidence="1">Chromosome</location>
    </subcellularLocation>
</comment>
<keyword evidence="9" id="KW-0234">DNA repair</keyword>
<dbReference type="Pfam" id="PF09740">
    <property type="entry name" value="DUF2043"/>
    <property type="match status" value="1"/>
</dbReference>
<keyword evidence="8" id="KW-0175">Coiled coil</keyword>
<feature type="compositionally biased region" description="Basic and acidic residues" evidence="10">
    <location>
        <begin position="413"/>
        <end position="428"/>
    </location>
</feature>
<dbReference type="EMBL" id="CP031037">
    <property type="protein sequence ID" value="QDZ20912.1"/>
    <property type="molecule type" value="Genomic_DNA"/>
</dbReference>
<feature type="compositionally biased region" description="Basic and acidic residues" evidence="10">
    <location>
        <begin position="578"/>
        <end position="611"/>
    </location>
</feature>
<keyword evidence="13" id="KW-1185">Reference proteome</keyword>
<dbReference type="GO" id="GO:0000993">
    <property type="term" value="F:RNA polymerase II complex binding"/>
    <property type="evidence" value="ECO:0007669"/>
    <property type="project" value="TreeGrafter"/>
</dbReference>
<dbReference type="PANTHER" id="PTHR28670">
    <property type="entry name" value="UV-STIMULATED SCAFFOLD PROTEIN A"/>
    <property type="match status" value="1"/>
</dbReference>
<evidence type="ECO:0000313" key="13">
    <source>
        <dbReference type="Proteomes" id="UP000316726"/>
    </source>
</evidence>
<dbReference type="STRING" id="1764295.A0A5B8MNJ2"/>
<evidence type="ECO:0000259" key="11">
    <source>
        <dbReference type="Pfam" id="PF09740"/>
    </source>
</evidence>
<evidence type="ECO:0000313" key="12">
    <source>
        <dbReference type="EMBL" id="QDZ20912.1"/>
    </source>
</evidence>
<evidence type="ECO:0000256" key="6">
    <source>
        <dbReference type="ARBA" id="ARBA00022771"/>
    </source>
</evidence>
<dbReference type="InterPro" id="IPR049431">
    <property type="entry name" value="UVSSA_C"/>
</dbReference>
<feature type="region of interest" description="Disordered" evidence="10">
    <location>
        <begin position="156"/>
        <end position="176"/>
    </location>
</feature>
<dbReference type="AlphaFoldDB" id="A0A5B8MNJ2"/>